<dbReference type="SUPFAM" id="SSF56300">
    <property type="entry name" value="Metallo-dependent phosphatases"/>
    <property type="match status" value="1"/>
</dbReference>
<dbReference type="HAMAP" id="MF_01854">
    <property type="entry name" value="FBPase_class3"/>
    <property type="match status" value="1"/>
</dbReference>
<dbReference type="RefSeq" id="WP_087253984.1">
    <property type="nucleotide sequence ID" value="NZ_JBKTEH010000004.1"/>
</dbReference>
<organism evidence="5 6">
    <name type="scientific">Thomasclavelia spiroformis</name>
    <dbReference type="NCBI Taxonomy" id="29348"/>
    <lineage>
        <taxon>Bacteria</taxon>
        <taxon>Bacillati</taxon>
        <taxon>Bacillota</taxon>
        <taxon>Erysipelotrichia</taxon>
        <taxon>Erysipelotrichales</taxon>
        <taxon>Coprobacillaceae</taxon>
        <taxon>Thomasclavelia</taxon>
    </lineage>
</organism>
<evidence type="ECO:0000313" key="5">
    <source>
        <dbReference type="EMBL" id="OUQ06538.1"/>
    </source>
</evidence>
<dbReference type="EMBL" id="NFLB01000001">
    <property type="protein sequence ID" value="OUQ06538.1"/>
    <property type="molecule type" value="Genomic_DNA"/>
</dbReference>
<gene>
    <name evidence="4" type="primary">fbp</name>
    <name evidence="5" type="ORF">B5E91_01030</name>
</gene>
<evidence type="ECO:0000256" key="3">
    <source>
        <dbReference type="ARBA" id="ARBA00023277"/>
    </source>
</evidence>
<sequence length="585" mass="69379">MKTFDEKYFALLEKQYPTIQAICHRIIHLQAVLNLPKGTEHYISDLHGEYKAFLHLMNNCSGVIKEKVIFLFKDEMNNRDIDKFCYLIYYPDKVLNVTHDYNWYQANILKLIRLARYITSKYTRSKVRKNIVNEYAYIIDELLHAQLDEMDQQYVYHLQIISTIIDLNEQNQFIKILISIIKSFAIDSLHILGDIFDRGKHPDYIIDDLIEYDRVDIQWGNHDILYMGAFLGNQTCIITVVKNCVHYQNIELLEKGYGISLRMLSMYVNKKYPYMDYNQAMEQVCFEMLVKLEKNLIEKYPNWNMNYRISNQNVDPLSLEEKMILKDLQKSFTKSVQLQRHMEFLFQKGSLYLKTNHNLLLHGCVPLDKNGNFHKYYHFEQELQGKDYYDTVNKKVKDAYYNKDEMTIDYMWYLWCGQDSPLCGRKIVLDQSKPEVKNAYYHLINDEQVCLKILNEFGLCDEYCMIINGHTPVKVIDGESPLKGNNRLVVIDGGFCFQNQRKTGVAGYTLISNSHGMRLKTHQIHLGDYDIHHDMLYNSSIVYTRKKQEMVKDTKKGELIQEEISDLKKLLVRKKHNYKKYNNEF</sequence>
<comment type="caution">
    <text evidence="5">The sequence shown here is derived from an EMBL/GenBank/DDBJ whole genome shotgun (WGS) entry which is preliminary data.</text>
</comment>
<proteinExistence type="inferred from homology"/>
<dbReference type="Gene3D" id="3.60.21.10">
    <property type="match status" value="1"/>
</dbReference>
<protein>
    <recommendedName>
        <fullName evidence="4">Fructose-1,6-bisphosphatase class 3</fullName>
        <shortName evidence="4">FBPase class 3</shortName>
        <ecNumber evidence="4">3.1.3.11</ecNumber>
    </recommendedName>
    <alternativeName>
        <fullName evidence="4">D-fructose-1,6-bisphosphate 1-phosphohydrolase class 3</fullName>
    </alternativeName>
</protein>
<dbReference type="EC" id="3.1.3.11" evidence="4"/>
<name>A0A1Y4QMM5_9FIRM</name>
<dbReference type="Proteomes" id="UP000196258">
    <property type="component" value="Unassembled WGS sequence"/>
</dbReference>
<keyword evidence="2 4" id="KW-0464">Manganese</keyword>
<dbReference type="InterPro" id="IPR029052">
    <property type="entry name" value="Metallo-depent_PP-like"/>
</dbReference>
<dbReference type="GO" id="GO:0042132">
    <property type="term" value="F:fructose 1,6-bisphosphate 1-phosphatase activity"/>
    <property type="evidence" value="ECO:0007669"/>
    <property type="project" value="UniProtKB-UniRule"/>
</dbReference>
<evidence type="ECO:0000313" key="6">
    <source>
        <dbReference type="Proteomes" id="UP000196258"/>
    </source>
</evidence>
<keyword evidence="1 4" id="KW-0378">Hydrolase</keyword>
<comment type="pathway">
    <text evidence="4">Carbohydrate biosynthesis; gluconeogenesis.</text>
</comment>
<evidence type="ECO:0000256" key="2">
    <source>
        <dbReference type="ARBA" id="ARBA00023211"/>
    </source>
</evidence>
<dbReference type="CDD" id="cd00838">
    <property type="entry name" value="MPP_superfamily"/>
    <property type="match status" value="1"/>
</dbReference>
<evidence type="ECO:0000256" key="4">
    <source>
        <dbReference type="HAMAP-Rule" id="MF_01854"/>
    </source>
</evidence>
<evidence type="ECO:0000256" key="1">
    <source>
        <dbReference type="ARBA" id="ARBA00022801"/>
    </source>
</evidence>
<comment type="cofactor">
    <cofactor evidence="4">
        <name>Mn(2+)</name>
        <dbReference type="ChEBI" id="CHEBI:29035"/>
    </cofactor>
</comment>
<comment type="similarity">
    <text evidence="4">Belongs to the FBPase class 3 family.</text>
</comment>
<dbReference type="UniPathway" id="UPA00138"/>
<keyword evidence="3 4" id="KW-0119">Carbohydrate metabolism</keyword>
<dbReference type="Pfam" id="PF06874">
    <property type="entry name" value="FBPase_2"/>
    <property type="match status" value="1"/>
</dbReference>
<reference evidence="6" key="1">
    <citation type="submission" date="2017-04" db="EMBL/GenBank/DDBJ databases">
        <title>Function of individual gut microbiota members based on whole genome sequencing of pure cultures obtained from chicken caecum.</title>
        <authorList>
            <person name="Medvecky M."/>
            <person name="Cejkova D."/>
            <person name="Polansky O."/>
            <person name="Karasova D."/>
            <person name="Kubasova T."/>
            <person name="Cizek A."/>
            <person name="Rychlik I."/>
        </authorList>
    </citation>
    <scope>NUCLEOTIDE SEQUENCE [LARGE SCALE GENOMIC DNA]</scope>
    <source>
        <strain evidence="6">An149</strain>
    </source>
</reference>
<dbReference type="AlphaFoldDB" id="A0A1Y4QMM5"/>
<comment type="catalytic activity">
    <reaction evidence="4">
        <text>beta-D-fructose 1,6-bisphosphate + H2O = beta-D-fructose 6-phosphate + phosphate</text>
        <dbReference type="Rhea" id="RHEA:11064"/>
        <dbReference type="ChEBI" id="CHEBI:15377"/>
        <dbReference type="ChEBI" id="CHEBI:32966"/>
        <dbReference type="ChEBI" id="CHEBI:43474"/>
        <dbReference type="ChEBI" id="CHEBI:57634"/>
        <dbReference type="EC" id="3.1.3.11"/>
    </reaction>
</comment>
<dbReference type="GO" id="GO:0006094">
    <property type="term" value="P:gluconeogenesis"/>
    <property type="evidence" value="ECO:0007669"/>
    <property type="project" value="UniProtKB-UniRule"/>
</dbReference>
<accession>A0A1Y4QMM5</accession>
<dbReference type="InterPro" id="IPR009164">
    <property type="entry name" value="FBPtase_class3"/>
</dbReference>